<feature type="compositionally biased region" description="Low complexity" evidence="3">
    <location>
        <begin position="257"/>
        <end position="271"/>
    </location>
</feature>
<protein>
    <recommendedName>
        <fullName evidence="4">Ras-GEF domain-containing protein</fullName>
    </recommendedName>
</protein>
<proteinExistence type="predicted"/>
<dbReference type="InterPro" id="IPR011992">
    <property type="entry name" value="EF-hand-dom_pair"/>
</dbReference>
<dbReference type="Gene3D" id="1.10.238.10">
    <property type="entry name" value="EF-hand"/>
    <property type="match status" value="1"/>
</dbReference>
<evidence type="ECO:0000256" key="2">
    <source>
        <dbReference type="PROSITE-ProRule" id="PRU00168"/>
    </source>
</evidence>
<dbReference type="InterPro" id="IPR023578">
    <property type="entry name" value="Ras_GEF_dom_sf"/>
</dbReference>
<dbReference type="SUPFAM" id="SSF50729">
    <property type="entry name" value="PH domain-like"/>
    <property type="match status" value="1"/>
</dbReference>
<dbReference type="GO" id="GO:0005085">
    <property type="term" value="F:guanyl-nucleotide exchange factor activity"/>
    <property type="evidence" value="ECO:0007669"/>
    <property type="project" value="UniProtKB-KW"/>
</dbReference>
<evidence type="ECO:0000259" key="4">
    <source>
        <dbReference type="PROSITE" id="PS50009"/>
    </source>
</evidence>
<organism evidence="5">
    <name type="scientific">Clastoptera arizonana</name>
    <name type="common">Arizona spittle bug</name>
    <dbReference type="NCBI Taxonomy" id="38151"/>
    <lineage>
        <taxon>Eukaryota</taxon>
        <taxon>Metazoa</taxon>
        <taxon>Ecdysozoa</taxon>
        <taxon>Arthropoda</taxon>
        <taxon>Hexapoda</taxon>
        <taxon>Insecta</taxon>
        <taxon>Pterygota</taxon>
        <taxon>Neoptera</taxon>
        <taxon>Paraneoptera</taxon>
        <taxon>Hemiptera</taxon>
        <taxon>Auchenorrhyncha</taxon>
        <taxon>Cercopoidea</taxon>
        <taxon>Clastopteridae</taxon>
        <taxon>Clastoptera</taxon>
    </lineage>
</organism>
<gene>
    <name evidence="5" type="ORF">g.29325</name>
</gene>
<dbReference type="PANTHER" id="PTHR23113:SF368">
    <property type="entry name" value="CELL DIVISION CONTROL PROTEIN 25"/>
    <property type="match status" value="1"/>
</dbReference>
<sequence>EEPSHPPVPSLLSKLPRQSLRPSQFFMDRTGSIVPRDSISSASGLGLEPALQAVIAVSHILHPSHSKESLRSNSSDGKTSPTGSPPGILPLPAFNVHLHHKPRGSFRFSSLRHSNKQRSKSHANITKVLHQNGSGSKENSEQEILAFQKQLQNLPDFDSPDHPTGSHNSDPAAAASEFLANRPHLRPRSRSMPRVTYESSRFLTLPDVAWPTGGGSFRLPRGRSAGALGFQAEHHGPCGPMVISSPVSTPLEERRVSSGSGVVPPSMTVGSCGPNSRRSSLSPSDRTNRRRDSPACIQLEIPPWHRAILNFIEEWLRVSRVELEHNTNLCRELRDFMTKVSTCGQPYQAWCAELRQEFPLLHKDPDSESGEGIEETDKEYFQLLKLVVGGDLPCSKEEAASLAGIQLRIEESWGRPFSISNPTGPMSPDDNTTLKPISEDKESFLLPVPSFGPGVSLARPVSPLVEDAEGEEGDVDVAVALKRSNTASGITLGVGPRVSNHQPTKSTGNSLLRKCYPSSTTQVPFLPSGHLEDCLPPCYHGAKTMAKLIKEQKRKLFHTSVYESEVQLKKLYIQTCRRLPAHGCKVYQVKELLRGKTKKKAARLLGLGPDKIVLLDNKTKILAKSQNTSDLIQWRTGGGRSHDRLQLEFRATRWSLVVPSVADMRQVGLTLWEILQELDSTFLEEFALLHKPNKQDIVKRPIPLQVAHSAELEELQRLLHFPEEVALRLANTENELFYQVPPIDYLRQVTLDLGGSSPMQAGEIPRASVRTLVKRFNEVSSWITHLIITQPTHEDRKSVLSCILRVALTCWNIGNFNGAMEIVAGLKSNKLKPFWLSITEKETLPVLDFLSAVLLSVEYERALGRSLAMPECKVVPFFGAFLRDLRDILSATPSLVVLAPAGEHTHLEFISDYNGEDHYFTRIGPGGLINLDKIYKTQAVMDKIASFHQHYHTREKDTDIIREQLSIHTSSIERSYLLEEREDEDCDMDLYHPVQPLSNDHGVSYFPISAPHNNINHHILQILHHGSTAVHWDSEGSRSTLVFVRLERSCATLTWSKPAWSGLKTGPVSSTPDYSLSSNPEDHIAPGLLYMGGDIAVAGMDDGFLELSAVKEITLGARDRDRDLDLTNTLRRFNLNRHPIDRCCLAIVYGANLSDNRVLFLLWPPTLCWTWYQGLFSIVRGLKKQLQLSDKRMLWLKEQYLQLYYEEGCRGPLIVDAIRVFGGRDWADPGKMIGMSPPDNGACRRGPSLKFKKKSIGNIPSLKDTGSMKVGDLSELVGAGSSKRSGPSPGPPPSRSRSISSEMELPRCTPANMASPHGSYDHLDTASPTHHQREKLKSEVIAQIRNFRHGSITHETQLDFVDFVALFRSFSLRTRKDLRELFDQLAMSCRSLSDSSLNDSSAKNSPEHNFKSKKRIGLLTRNSSSDLMDYKNTPAQHKKQIFDAITVSSIISNSTGVDTSKSHVITLANFTKFLETKQMEQRTEEQVRDLIQRHEPDPILRTQSCLSFEGFARY</sequence>
<feature type="compositionally biased region" description="Polar residues" evidence="3">
    <location>
        <begin position="418"/>
        <end position="435"/>
    </location>
</feature>
<feature type="domain" description="Ras-GEF" evidence="4">
    <location>
        <begin position="721"/>
        <end position="981"/>
    </location>
</feature>
<dbReference type="InterPro" id="IPR001895">
    <property type="entry name" value="RASGEF_cat_dom"/>
</dbReference>
<dbReference type="InterPro" id="IPR008937">
    <property type="entry name" value="Ras-like_GEF"/>
</dbReference>
<dbReference type="SUPFAM" id="SSF48366">
    <property type="entry name" value="Ras GEF"/>
    <property type="match status" value="1"/>
</dbReference>
<evidence type="ECO:0000313" key="5">
    <source>
        <dbReference type="EMBL" id="JAS15246.1"/>
    </source>
</evidence>
<dbReference type="CDD" id="cd14473">
    <property type="entry name" value="FERM_B-lobe"/>
    <property type="match status" value="1"/>
</dbReference>
<dbReference type="Pfam" id="PF00617">
    <property type="entry name" value="RasGEF"/>
    <property type="match status" value="1"/>
</dbReference>
<evidence type="ECO:0000256" key="3">
    <source>
        <dbReference type="SAM" id="MobiDB-lite"/>
    </source>
</evidence>
<feature type="non-terminal residue" evidence="5">
    <location>
        <position position="1514"/>
    </location>
</feature>
<feature type="region of interest" description="Disordered" evidence="3">
    <location>
        <begin position="64"/>
        <end position="93"/>
    </location>
</feature>
<dbReference type="GO" id="GO:0005886">
    <property type="term" value="C:plasma membrane"/>
    <property type="evidence" value="ECO:0007669"/>
    <property type="project" value="TreeGrafter"/>
</dbReference>
<dbReference type="InterPro" id="IPR019748">
    <property type="entry name" value="FERM_central"/>
</dbReference>
<dbReference type="SUPFAM" id="SSF47473">
    <property type="entry name" value="EF-hand"/>
    <property type="match status" value="1"/>
</dbReference>
<feature type="non-terminal residue" evidence="5">
    <location>
        <position position="1"/>
    </location>
</feature>
<name>A0A1B6CP49_9HEMI</name>
<reference evidence="5" key="1">
    <citation type="submission" date="2015-12" db="EMBL/GenBank/DDBJ databases">
        <title>De novo transcriptome assembly of four potential Pierce s Disease insect vectors from Arizona vineyards.</title>
        <authorList>
            <person name="Tassone E.E."/>
        </authorList>
    </citation>
    <scope>NUCLEOTIDE SEQUENCE</scope>
</reference>
<dbReference type="Pfam" id="PF09279">
    <property type="entry name" value="EF-hand_like"/>
    <property type="match status" value="1"/>
</dbReference>
<feature type="region of interest" description="Disordered" evidence="3">
    <location>
        <begin position="1"/>
        <end position="20"/>
    </location>
</feature>
<feature type="region of interest" description="Disordered" evidence="3">
    <location>
        <begin position="249"/>
        <end position="291"/>
    </location>
</feature>
<keyword evidence="1 2" id="KW-0344">Guanine-nucleotide releasing factor</keyword>
<accession>A0A1B6CP49</accession>
<dbReference type="InterPro" id="IPR015359">
    <property type="entry name" value="PLC_EF-hand-like"/>
</dbReference>
<dbReference type="PROSITE" id="PS50009">
    <property type="entry name" value="RASGEF_CAT"/>
    <property type="match status" value="1"/>
</dbReference>
<feature type="region of interest" description="Disordered" evidence="3">
    <location>
        <begin position="1277"/>
        <end position="1335"/>
    </location>
</feature>
<dbReference type="Gene3D" id="1.10.840.10">
    <property type="entry name" value="Ras guanine-nucleotide exchange factors catalytic domain"/>
    <property type="match status" value="1"/>
</dbReference>
<feature type="compositionally biased region" description="Polar residues" evidence="3">
    <location>
        <begin position="71"/>
        <end position="82"/>
    </location>
</feature>
<feature type="region of interest" description="Disordered" evidence="3">
    <location>
        <begin position="416"/>
        <end position="436"/>
    </location>
</feature>
<dbReference type="GO" id="GO:0007265">
    <property type="term" value="P:Ras protein signal transduction"/>
    <property type="evidence" value="ECO:0007669"/>
    <property type="project" value="TreeGrafter"/>
</dbReference>
<dbReference type="Pfam" id="PF00373">
    <property type="entry name" value="FERM_M"/>
    <property type="match status" value="1"/>
</dbReference>
<dbReference type="PANTHER" id="PTHR23113">
    <property type="entry name" value="GUANINE NUCLEOTIDE EXCHANGE FACTOR"/>
    <property type="match status" value="1"/>
</dbReference>
<dbReference type="SMART" id="SM00147">
    <property type="entry name" value="RasGEF"/>
    <property type="match status" value="1"/>
</dbReference>
<dbReference type="InterPro" id="IPR036964">
    <property type="entry name" value="RASGEF_cat_dom_sf"/>
</dbReference>
<evidence type="ECO:0000256" key="1">
    <source>
        <dbReference type="ARBA" id="ARBA00022658"/>
    </source>
</evidence>
<feature type="compositionally biased region" description="Polar residues" evidence="3">
    <location>
        <begin position="273"/>
        <end position="285"/>
    </location>
</feature>
<dbReference type="EMBL" id="GEDC01022052">
    <property type="protein sequence ID" value="JAS15246.1"/>
    <property type="molecule type" value="Transcribed_RNA"/>
</dbReference>